<feature type="region of interest" description="Disordered" evidence="9">
    <location>
        <begin position="451"/>
        <end position="480"/>
    </location>
</feature>
<evidence type="ECO:0000256" key="4">
    <source>
        <dbReference type="ARBA" id="ARBA00022692"/>
    </source>
</evidence>
<proteinExistence type="inferred from homology"/>
<dbReference type="Pfam" id="PF03062">
    <property type="entry name" value="MBOAT"/>
    <property type="match status" value="2"/>
</dbReference>
<dbReference type="GO" id="GO:0008203">
    <property type="term" value="P:cholesterol metabolic process"/>
    <property type="evidence" value="ECO:0007669"/>
    <property type="project" value="TreeGrafter"/>
</dbReference>
<dbReference type="Pfam" id="PF00188">
    <property type="entry name" value="CAP"/>
    <property type="match status" value="1"/>
</dbReference>
<dbReference type="PANTHER" id="PTHR10408">
    <property type="entry name" value="STEROL O-ACYLTRANSFERASE"/>
    <property type="match status" value="1"/>
</dbReference>
<evidence type="ECO:0000256" key="3">
    <source>
        <dbReference type="ARBA" id="ARBA00022679"/>
    </source>
</evidence>
<dbReference type="InterPro" id="IPR002413">
    <property type="entry name" value="V5_allergen-like"/>
</dbReference>
<dbReference type="GO" id="GO:0005576">
    <property type="term" value="C:extracellular region"/>
    <property type="evidence" value="ECO:0007669"/>
    <property type="project" value="InterPro"/>
</dbReference>
<dbReference type="SMART" id="SM00198">
    <property type="entry name" value="SCP"/>
    <property type="match status" value="1"/>
</dbReference>
<evidence type="ECO:0000313" key="13">
    <source>
        <dbReference type="Proteomes" id="UP001174909"/>
    </source>
</evidence>
<dbReference type="SUPFAM" id="SSF55797">
    <property type="entry name" value="PR-1-like"/>
    <property type="match status" value="1"/>
</dbReference>
<feature type="transmembrane region" description="Helical" evidence="10">
    <location>
        <begin position="520"/>
        <end position="538"/>
    </location>
</feature>
<keyword evidence="7 10" id="KW-0472">Membrane</keyword>
<dbReference type="GO" id="GO:0008374">
    <property type="term" value="F:O-acyltransferase activity"/>
    <property type="evidence" value="ECO:0007669"/>
    <property type="project" value="InterPro"/>
</dbReference>
<evidence type="ECO:0000256" key="9">
    <source>
        <dbReference type="SAM" id="MobiDB-lite"/>
    </source>
</evidence>
<feature type="transmembrane region" description="Helical" evidence="10">
    <location>
        <begin position="216"/>
        <end position="233"/>
    </location>
</feature>
<keyword evidence="5" id="KW-0256">Endoplasmic reticulum</keyword>
<dbReference type="PRINTS" id="PR00837">
    <property type="entry name" value="V5TPXLIKE"/>
</dbReference>
<dbReference type="PANTHER" id="PTHR10408:SF8">
    <property type="entry name" value="O-ACYLTRANSFERASE"/>
    <property type="match status" value="1"/>
</dbReference>
<evidence type="ECO:0000256" key="10">
    <source>
        <dbReference type="SAM" id="Phobius"/>
    </source>
</evidence>
<feature type="transmembrane region" description="Helical" evidence="10">
    <location>
        <begin position="681"/>
        <end position="699"/>
    </location>
</feature>
<accession>A0AA35QVC7</accession>
<protein>
    <submittedName>
        <fullName evidence="12">Sterol O-acyltransferase 2</fullName>
    </submittedName>
</protein>
<dbReference type="PROSITE" id="PS01009">
    <property type="entry name" value="CRISP_1"/>
    <property type="match status" value="1"/>
</dbReference>
<feature type="transmembrane region" description="Helical" evidence="10">
    <location>
        <begin position="253"/>
        <end position="272"/>
    </location>
</feature>
<keyword evidence="3" id="KW-0808">Transferase</keyword>
<feature type="transmembrane region" description="Helical" evidence="10">
    <location>
        <begin position="711"/>
        <end position="735"/>
    </location>
</feature>
<feature type="transmembrane region" description="Helical" evidence="10">
    <location>
        <begin position="347"/>
        <end position="372"/>
    </location>
</feature>
<evidence type="ECO:0000256" key="8">
    <source>
        <dbReference type="ARBA" id="ARBA00023315"/>
    </source>
</evidence>
<comment type="subcellular location">
    <subcellularLocation>
        <location evidence="1">Endoplasmic reticulum membrane</location>
        <topology evidence="1">Multi-pass membrane protein</topology>
    </subcellularLocation>
</comment>
<evidence type="ECO:0000313" key="12">
    <source>
        <dbReference type="EMBL" id="CAI7992333.1"/>
    </source>
</evidence>
<feature type="transmembrane region" description="Helical" evidence="10">
    <location>
        <begin position="132"/>
        <end position="152"/>
    </location>
</feature>
<reference evidence="12" key="1">
    <citation type="submission" date="2023-03" db="EMBL/GenBank/DDBJ databases">
        <authorList>
            <person name="Steffen K."/>
            <person name="Cardenas P."/>
        </authorList>
    </citation>
    <scope>NUCLEOTIDE SEQUENCE</scope>
</reference>
<keyword evidence="8" id="KW-0012">Acyltransferase</keyword>
<name>A0AA35QVC7_GEOBA</name>
<dbReference type="InterPro" id="IPR018244">
    <property type="entry name" value="Allrgn_V5/Tpx1_CS"/>
</dbReference>
<dbReference type="GO" id="GO:0005789">
    <property type="term" value="C:endoplasmic reticulum membrane"/>
    <property type="evidence" value="ECO:0007669"/>
    <property type="project" value="UniProtKB-SubCell"/>
</dbReference>
<dbReference type="InterPro" id="IPR035940">
    <property type="entry name" value="CAP_sf"/>
</dbReference>
<feature type="transmembrane region" description="Helical" evidence="10">
    <location>
        <begin position="568"/>
        <end position="588"/>
    </location>
</feature>
<dbReference type="InterPro" id="IPR034113">
    <property type="entry name" value="SCP_GAPR1-like"/>
</dbReference>
<organism evidence="12 13">
    <name type="scientific">Geodia barretti</name>
    <name type="common">Barrett's horny sponge</name>
    <dbReference type="NCBI Taxonomy" id="519541"/>
    <lineage>
        <taxon>Eukaryota</taxon>
        <taxon>Metazoa</taxon>
        <taxon>Porifera</taxon>
        <taxon>Demospongiae</taxon>
        <taxon>Heteroscleromorpha</taxon>
        <taxon>Tetractinellida</taxon>
        <taxon>Astrophorina</taxon>
        <taxon>Geodiidae</taxon>
        <taxon>Geodia</taxon>
    </lineage>
</organism>
<dbReference type="InterPro" id="IPR014044">
    <property type="entry name" value="CAP_dom"/>
</dbReference>
<feature type="transmembrane region" description="Helical" evidence="10">
    <location>
        <begin position="284"/>
        <end position="307"/>
    </location>
</feature>
<dbReference type="EMBL" id="CASHTH010000142">
    <property type="protein sequence ID" value="CAI7992333.1"/>
    <property type="molecule type" value="Genomic_DNA"/>
</dbReference>
<evidence type="ECO:0000256" key="6">
    <source>
        <dbReference type="ARBA" id="ARBA00022989"/>
    </source>
</evidence>
<dbReference type="CDD" id="cd05382">
    <property type="entry name" value="CAP_GAPR1-like"/>
    <property type="match status" value="1"/>
</dbReference>
<evidence type="ECO:0000256" key="2">
    <source>
        <dbReference type="ARBA" id="ARBA00009010"/>
    </source>
</evidence>
<dbReference type="Proteomes" id="UP001174909">
    <property type="component" value="Unassembled WGS sequence"/>
</dbReference>
<dbReference type="InterPro" id="IPR001283">
    <property type="entry name" value="CRISP-related"/>
</dbReference>
<keyword evidence="4 10" id="KW-0812">Transmembrane</keyword>
<feature type="transmembrane region" description="Helical" evidence="10">
    <location>
        <begin position="38"/>
        <end position="56"/>
    </location>
</feature>
<feature type="domain" description="SCP" evidence="11">
    <location>
        <begin position="924"/>
        <end position="1058"/>
    </location>
</feature>
<gene>
    <name evidence="12" type="ORF">GBAR_LOCUS963</name>
</gene>
<feature type="transmembrane region" description="Helical" evidence="10">
    <location>
        <begin position="600"/>
        <end position="622"/>
    </location>
</feature>
<dbReference type="FunFam" id="3.40.33.10:FF:000002">
    <property type="entry name" value="Golgi-associated plant pathogenesis-related protein 1"/>
    <property type="match status" value="1"/>
</dbReference>
<dbReference type="Gene3D" id="3.40.33.10">
    <property type="entry name" value="CAP"/>
    <property type="match status" value="1"/>
</dbReference>
<evidence type="ECO:0000259" key="11">
    <source>
        <dbReference type="SMART" id="SM00198"/>
    </source>
</evidence>
<feature type="transmembrane region" description="Helical" evidence="10">
    <location>
        <begin position="379"/>
        <end position="405"/>
    </location>
</feature>
<evidence type="ECO:0000256" key="5">
    <source>
        <dbReference type="ARBA" id="ARBA00022824"/>
    </source>
</evidence>
<feature type="transmembrane region" description="Helical" evidence="10">
    <location>
        <begin position="97"/>
        <end position="120"/>
    </location>
</feature>
<feature type="transmembrane region" description="Helical" evidence="10">
    <location>
        <begin position="893"/>
        <end position="911"/>
    </location>
</feature>
<feature type="transmembrane region" description="Helical" evidence="10">
    <location>
        <begin position="863"/>
        <end position="881"/>
    </location>
</feature>
<evidence type="ECO:0000256" key="1">
    <source>
        <dbReference type="ARBA" id="ARBA00004477"/>
    </source>
</evidence>
<sequence length="1068" mass="122663">MAPTARDLSRGRMKNVRIYEAKVSLTEHLVQSDPQFQAVYDAVLVQGVIFVIYVLVHDFWIAGRYLYTWCLFIYCTDYLSPSIGLNQLALVVGTGSTFFYFLCLEAYLLLCAVAVYPVFLSWVWCHKHGPPLLVGLFYLVVCASHVVLSSVIVSWTVFAAPLANLTALIAGIEQIRLLMKSYSFIRENAYKVLYPWHKDDKEGPAVWYGGQMEPQVGSFSAYLYFLFCPTLLYRDRYPRVTGPINWTNAAGYFVHFLTTIWYMVVLFRYFLFPASFKNEDLVKCYISALLLAFLLLVIIHMCVFHAFANLASEITRFADRQFYNDWWASTSFSSYYRKWNTIVHDWIYSYLFLDLCAISSSKFPAILSTLFLSALMHEYLLAMALGFASPFLMIEFAGLGAIFYFMRTFASRRVANLIVLGCLSLGMANLIFYYTAEIAARTYCPRQNRLERTGRKENDENATDQEPSGKYEAEGNSGSCNSVSKTVVDSYVKKGTSKRIFRAKESVLTYLCSTDKNVEAFYHVFMVMICTAIVYSLVKDSVEAGKPFVDMGYYISGFGPVDQQLRAAVIWLPLKAAVLSVYPFFLVWKSLWFKLGPLANLLFALLFLLYNVAAHTATIYSITHFDLPPVPALFLSVEQLRWTMKSYSFIRENAYKVLYPWHKDDKEGPAVWYGGQMEPQVGSFSAYLYFLFCPTLLYRDRYPQTACVRPLRVLAHLMKCCISLTFVVVLCKEIFDSYPAITNSQPKNFTMQTFMLTLLTCSLWGLVVQFMAGYFFLHSWLNLWGELLKFADREFYSDWWTCTSFSAFYRKWNLLVHDWIKAYIYQDMKDLFRRRWYNRIASLPTIIISAVFHEYVLWAPVRFVLPLLLIMFGLFGGILYFVRPNTESHFWNYFLHTGLQLGVSVMVFVYATEFYARKTYAPSSLGREILEAHNVYRSRHAAPPLQWSSKAAQAAERWAKRLASLGRLEHDPGSGMGQNLYQKSVVGAQLELAGREVVDNWYEEIRNYDYSKPGFSAATGHFTQVVWVGTTHMGAASATQGNSVFVVANYTPPGNVKQNFSENVRRKT</sequence>
<comment type="caution">
    <text evidence="12">The sequence shown here is derived from an EMBL/GenBank/DDBJ whole genome shotgun (WGS) entry which is preliminary data.</text>
</comment>
<comment type="similarity">
    <text evidence="2">Belongs to the membrane-bound acyltransferase family. Sterol o-acyltransferase subfamily.</text>
</comment>
<keyword evidence="13" id="KW-1185">Reference proteome</keyword>
<feature type="transmembrane region" description="Helical" evidence="10">
    <location>
        <begin position="755"/>
        <end position="777"/>
    </location>
</feature>
<evidence type="ECO:0000256" key="7">
    <source>
        <dbReference type="ARBA" id="ARBA00023136"/>
    </source>
</evidence>
<dbReference type="PRINTS" id="PR00838">
    <property type="entry name" value="V5ALLERGEN"/>
</dbReference>
<dbReference type="InterPro" id="IPR004299">
    <property type="entry name" value="MBOAT_fam"/>
</dbReference>
<dbReference type="InterPro" id="IPR014371">
    <property type="entry name" value="Oat_ACAT_DAG_ARE"/>
</dbReference>
<keyword evidence="6 10" id="KW-1133">Transmembrane helix</keyword>
<feature type="transmembrane region" description="Helical" evidence="10">
    <location>
        <begin position="836"/>
        <end position="857"/>
    </location>
</feature>
<dbReference type="AlphaFoldDB" id="A0AA35QVC7"/>